<dbReference type="EMBL" id="JAUOEL010000008">
    <property type="protein sequence ID" value="MDO5976643.1"/>
    <property type="molecule type" value="Genomic_DNA"/>
</dbReference>
<keyword evidence="3" id="KW-1185">Reference proteome</keyword>
<dbReference type="InterPro" id="IPR050194">
    <property type="entry name" value="Glycosyltransferase_grp1"/>
</dbReference>
<dbReference type="SUPFAM" id="SSF53756">
    <property type="entry name" value="UDP-Glycosyltransferase/glycogen phosphorylase"/>
    <property type="match status" value="1"/>
</dbReference>
<evidence type="ECO:0000313" key="2">
    <source>
        <dbReference type="EMBL" id="MDO5976643.1"/>
    </source>
</evidence>
<reference evidence="2" key="1">
    <citation type="submission" date="2023-07" db="EMBL/GenBank/DDBJ databases">
        <title>Two novel species in the genus Flavivirga.</title>
        <authorList>
            <person name="Kwon K."/>
        </authorList>
    </citation>
    <scope>NUCLEOTIDE SEQUENCE</scope>
    <source>
        <strain evidence="2">KACC 14158</strain>
    </source>
</reference>
<dbReference type="PANTHER" id="PTHR45947:SF3">
    <property type="entry name" value="SULFOQUINOVOSYL TRANSFERASE SQD2"/>
    <property type="match status" value="1"/>
</dbReference>
<accession>A0ABT8WTZ7</accession>
<dbReference type="GO" id="GO:0016757">
    <property type="term" value="F:glycosyltransferase activity"/>
    <property type="evidence" value="ECO:0007669"/>
    <property type="project" value="UniProtKB-KW"/>
</dbReference>
<evidence type="ECO:0000313" key="3">
    <source>
        <dbReference type="Proteomes" id="UP001176806"/>
    </source>
</evidence>
<name>A0ABT8WTZ7_9FLAO</name>
<keyword evidence="2" id="KW-0808">Transferase</keyword>
<keyword evidence="2" id="KW-0328">Glycosyltransferase</keyword>
<gene>
    <name evidence="2" type="ORF">Q4Q40_20770</name>
</gene>
<protein>
    <submittedName>
        <fullName evidence="2">Glycosyltransferase family 4 protein</fullName>
        <ecNumber evidence="2">2.4.-.-</ecNumber>
    </submittedName>
</protein>
<feature type="domain" description="Glycosyl transferase family 1" evidence="1">
    <location>
        <begin position="162"/>
        <end position="319"/>
    </location>
</feature>
<dbReference type="Pfam" id="PF00534">
    <property type="entry name" value="Glycos_transf_1"/>
    <property type="match status" value="1"/>
</dbReference>
<dbReference type="PANTHER" id="PTHR45947">
    <property type="entry name" value="SULFOQUINOVOSYL TRANSFERASE SQD2"/>
    <property type="match status" value="1"/>
</dbReference>
<comment type="caution">
    <text evidence="2">The sequence shown here is derived from an EMBL/GenBank/DDBJ whole genome shotgun (WGS) entry which is preliminary data.</text>
</comment>
<dbReference type="RefSeq" id="WP_303303951.1">
    <property type="nucleotide sequence ID" value="NZ_BAABDA010000007.1"/>
</dbReference>
<dbReference type="EC" id="2.4.-.-" evidence="2"/>
<dbReference type="Gene3D" id="3.40.50.2000">
    <property type="entry name" value="Glycogen Phosphorylase B"/>
    <property type="match status" value="2"/>
</dbReference>
<evidence type="ECO:0000259" key="1">
    <source>
        <dbReference type="Pfam" id="PF00534"/>
    </source>
</evidence>
<organism evidence="2 3">
    <name type="scientific">Flavivirga jejuensis</name>
    <dbReference type="NCBI Taxonomy" id="870487"/>
    <lineage>
        <taxon>Bacteria</taxon>
        <taxon>Pseudomonadati</taxon>
        <taxon>Bacteroidota</taxon>
        <taxon>Flavobacteriia</taxon>
        <taxon>Flavobacteriales</taxon>
        <taxon>Flavobacteriaceae</taxon>
        <taxon>Flavivirga</taxon>
    </lineage>
</organism>
<dbReference type="InterPro" id="IPR001296">
    <property type="entry name" value="Glyco_trans_1"/>
</dbReference>
<sequence length="337" mass="38559">MKHLIYIGNKSNLKSNTNMSSVDVLGSLLNNIGYKILSVSNKKNIVLRLLEMLWTCFKHRKNTDFVLIDTYSTLNFYYAFFVSQLCRLLKLKYIPILHGGNLPARLKKSSRLCKALFNHAYKNIAPSKYMQLNFENLGYTNIVCIPNSIELSNYVFKERSFDKVKLLWVRSFSKIYNPILAIKLLKSLKDINIEAELCMVGPDSDGSMQESMDYAKKLKVEVSFTGKLSKQEWIEISKDYNIFINTTNFDNMPVSVIEAMALGLPVISTNVGGMPFLIEDGETGVLVEPDSVRAFIVAIKKLLNSPKKSNIMTLNARKRVEQLDWEIIKNQWNKVLK</sequence>
<proteinExistence type="predicted"/>
<dbReference type="Proteomes" id="UP001176806">
    <property type="component" value="Unassembled WGS sequence"/>
</dbReference>
<dbReference type="CDD" id="cd03801">
    <property type="entry name" value="GT4_PimA-like"/>
    <property type="match status" value="1"/>
</dbReference>